<evidence type="ECO:0000313" key="2">
    <source>
        <dbReference type="Proteomes" id="UP000037151"/>
    </source>
</evidence>
<protein>
    <submittedName>
        <fullName evidence="1">Uncharacterized protein</fullName>
    </submittedName>
</protein>
<sequence length="68" mass="7425">MLRTCGRQNIVLSFAAVSGTSYEASQCSTIFTSRTRKRSITDLPRSPGVLTTRRWAATRSPSPMTGAM</sequence>
<dbReference type="AlphaFoldDB" id="A0A0L0KHX8"/>
<reference evidence="2" key="1">
    <citation type="submission" date="2014-07" db="EMBL/GenBank/DDBJ databases">
        <title>Genome sequencing of plant-pathogenic Streptomyces species.</title>
        <authorList>
            <person name="Harrison J."/>
            <person name="Sapp M."/>
            <person name="Thwaites R."/>
            <person name="Studholme D.J."/>
        </authorList>
    </citation>
    <scope>NUCLEOTIDE SEQUENCE [LARGE SCALE GENOMIC DNA]</scope>
    <source>
        <strain evidence="2">NCPPB 4445</strain>
    </source>
</reference>
<evidence type="ECO:0000313" key="1">
    <source>
        <dbReference type="EMBL" id="KND37842.1"/>
    </source>
</evidence>
<dbReference type="EMBL" id="JPPY01000060">
    <property type="protein sequence ID" value="KND37842.1"/>
    <property type="molecule type" value="Genomic_DNA"/>
</dbReference>
<comment type="caution">
    <text evidence="1">The sequence shown here is derived from an EMBL/GenBank/DDBJ whole genome shotgun (WGS) entry which is preliminary data.</text>
</comment>
<dbReference type="PATRIC" id="fig|42234.21.peg.1852"/>
<name>A0A0L0KHX8_9ACTN</name>
<gene>
    <name evidence="1" type="ORF">IQ63_08980</name>
</gene>
<organism evidence="1 2">
    <name type="scientific">Streptomyces acidiscabies</name>
    <dbReference type="NCBI Taxonomy" id="42234"/>
    <lineage>
        <taxon>Bacteria</taxon>
        <taxon>Bacillati</taxon>
        <taxon>Actinomycetota</taxon>
        <taxon>Actinomycetes</taxon>
        <taxon>Kitasatosporales</taxon>
        <taxon>Streptomycetaceae</taxon>
        <taxon>Streptomyces</taxon>
    </lineage>
</organism>
<proteinExistence type="predicted"/>
<dbReference type="Proteomes" id="UP000037151">
    <property type="component" value="Unassembled WGS sequence"/>
</dbReference>
<accession>A0A0L0KHX8</accession>